<dbReference type="InterPro" id="IPR011009">
    <property type="entry name" value="Kinase-like_dom_sf"/>
</dbReference>
<dbReference type="InterPro" id="IPR002575">
    <property type="entry name" value="Aminoglycoside_PTrfase"/>
</dbReference>
<dbReference type="Gene3D" id="3.90.1200.10">
    <property type="match status" value="1"/>
</dbReference>
<dbReference type="InterPro" id="IPR051678">
    <property type="entry name" value="AGP_Transferase"/>
</dbReference>
<evidence type="ECO:0000313" key="2">
    <source>
        <dbReference type="EMBL" id="KAK5118890.1"/>
    </source>
</evidence>
<proteinExistence type="predicted"/>
<comment type="caution">
    <text evidence="2">The sequence shown here is derived from an EMBL/GenBank/DDBJ whole genome shotgun (WGS) entry which is preliminary data.</text>
</comment>
<gene>
    <name evidence="2" type="ORF">LTR62_000100</name>
</gene>
<evidence type="ECO:0000313" key="3">
    <source>
        <dbReference type="Proteomes" id="UP001310890"/>
    </source>
</evidence>
<reference evidence="2" key="1">
    <citation type="submission" date="2023-08" db="EMBL/GenBank/DDBJ databases">
        <title>Black Yeasts Isolated from many extreme environments.</title>
        <authorList>
            <person name="Coleine C."/>
            <person name="Stajich J.E."/>
            <person name="Selbmann L."/>
        </authorList>
    </citation>
    <scope>NUCLEOTIDE SEQUENCE</scope>
    <source>
        <strain evidence="2">CCFEE 5401</strain>
    </source>
</reference>
<dbReference type="AlphaFoldDB" id="A0AAN7TJ37"/>
<feature type="domain" description="Aminoglycoside phosphotransferase" evidence="1">
    <location>
        <begin position="53"/>
        <end position="219"/>
    </location>
</feature>
<organism evidence="2 3">
    <name type="scientific">Meristemomyces frigidus</name>
    <dbReference type="NCBI Taxonomy" id="1508187"/>
    <lineage>
        <taxon>Eukaryota</taxon>
        <taxon>Fungi</taxon>
        <taxon>Dikarya</taxon>
        <taxon>Ascomycota</taxon>
        <taxon>Pezizomycotina</taxon>
        <taxon>Dothideomycetes</taxon>
        <taxon>Dothideomycetidae</taxon>
        <taxon>Mycosphaerellales</taxon>
        <taxon>Teratosphaeriaceae</taxon>
        <taxon>Meristemomyces</taxon>
    </lineage>
</organism>
<name>A0AAN7TJ37_9PEZI</name>
<evidence type="ECO:0000259" key="1">
    <source>
        <dbReference type="Pfam" id="PF01636"/>
    </source>
</evidence>
<dbReference type="Proteomes" id="UP001310890">
    <property type="component" value="Unassembled WGS sequence"/>
</dbReference>
<dbReference type="PANTHER" id="PTHR21310">
    <property type="entry name" value="AMINOGLYCOSIDE PHOSPHOTRANSFERASE-RELATED-RELATED"/>
    <property type="match status" value="1"/>
</dbReference>
<dbReference type="EMBL" id="JAVRRL010000001">
    <property type="protein sequence ID" value="KAK5118890.1"/>
    <property type="molecule type" value="Genomic_DNA"/>
</dbReference>
<sequence length="252" mass="29392">MATLTFLHKWLRRKLEDLLFPLRMRLGRKIMYGSQRQIVQVSSTELIKGPCTEQEVEAMRYVAARTAVPLPRIHRLYRRREGLYIAMEFVRGKRLDKIWVDLDSEGKKRLVREVSGLISLMKSVPVPRGLGLVVASIEGGVVRDGIWGPTPIGPFASFEEFRSALRKNPNLIPYRHLWDRADQDDIRAVLTHADIAPRNIIRRDSDGVLVFIDWELAGWWPDYWEHIKWQFSDFPPLPGWVKLMDEMLPYMS</sequence>
<dbReference type="PANTHER" id="PTHR21310:SF58">
    <property type="entry name" value="AMINOGLYCOSIDE PHOSPHOTRANSFERASE DOMAIN-CONTAINING PROTEIN"/>
    <property type="match status" value="1"/>
</dbReference>
<dbReference type="Pfam" id="PF01636">
    <property type="entry name" value="APH"/>
    <property type="match status" value="1"/>
</dbReference>
<accession>A0AAN7TJ37</accession>
<dbReference type="SUPFAM" id="SSF56112">
    <property type="entry name" value="Protein kinase-like (PK-like)"/>
    <property type="match status" value="1"/>
</dbReference>
<protein>
    <recommendedName>
        <fullName evidence="1">Aminoglycoside phosphotransferase domain-containing protein</fullName>
    </recommendedName>
</protein>